<dbReference type="PROSITE" id="PS50801">
    <property type="entry name" value="STAS"/>
    <property type="match status" value="1"/>
</dbReference>
<dbReference type="KEGG" id="dhy:DESAM_10076"/>
<dbReference type="STRING" id="1121451.DESAM_10076"/>
<keyword evidence="3" id="KW-1185">Reference proteome</keyword>
<name>L0R767_9BACT</name>
<organism evidence="2 3">
    <name type="scientific">Maridesulfovibrio hydrothermalis AM13 = DSM 14728</name>
    <dbReference type="NCBI Taxonomy" id="1121451"/>
    <lineage>
        <taxon>Bacteria</taxon>
        <taxon>Pseudomonadati</taxon>
        <taxon>Thermodesulfobacteriota</taxon>
        <taxon>Desulfovibrionia</taxon>
        <taxon>Desulfovibrionales</taxon>
        <taxon>Desulfovibrionaceae</taxon>
        <taxon>Maridesulfovibrio</taxon>
    </lineage>
</organism>
<dbReference type="InterPro" id="IPR036513">
    <property type="entry name" value="STAS_dom_sf"/>
</dbReference>
<dbReference type="HOGENOM" id="CLU_141517_0_0_7"/>
<dbReference type="GO" id="GO:0043856">
    <property type="term" value="F:anti-sigma factor antagonist activity"/>
    <property type="evidence" value="ECO:0007669"/>
    <property type="project" value="TreeGrafter"/>
</dbReference>
<dbReference type="AlphaFoldDB" id="L0R767"/>
<sequence length="133" mass="15003">MKKIDEIPDTDPDNLSIADSLSFDFTEEEIEGYKVLCPRGSVNNATVKFMKNRLYDLSCENGCKLIMSMKEVDSIDSVGLGTLISAHKKCNDCGGKIVFSDLNPMILRNMKMLCMDRYLNMTQDIQSAQELFD</sequence>
<dbReference type="Proteomes" id="UP000010808">
    <property type="component" value="Chromosome"/>
</dbReference>
<dbReference type="Pfam" id="PF01740">
    <property type="entry name" value="STAS"/>
    <property type="match status" value="1"/>
</dbReference>
<dbReference type="PANTHER" id="PTHR33495">
    <property type="entry name" value="ANTI-SIGMA FACTOR ANTAGONIST TM_1081-RELATED-RELATED"/>
    <property type="match status" value="1"/>
</dbReference>
<dbReference type="InterPro" id="IPR002645">
    <property type="entry name" value="STAS_dom"/>
</dbReference>
<protein>
    <submittedName>
        <fullName evidence="2">Stage II sporulation protein</fullName>
    </submittedName>
</protein>
<evidence type="ECO:0000313" key="3">
    <source>
        <dbReference type="Proteomes" id="UP000010808"/>
    </source>
</evidence>
<accession>L0R767</accession>
<evidence type="ECO:0000259" key="1">
    <source>
        <dbReference type="PROSITE" id="PS50801"/>
    </source>
</evidence>
<feature type="domain" description="STAS" evidence="1">
    <location>
        <begin position="23"/>
        <end position="133"/>
    </location>
</feature>
<dbReference type="SUPFAM" id="SSF52091">
    <property type="entry name" value="SpoIIaa-like"/>
    <property type="match status" value="1"/>
</dbReference>
<dbReference type="EMBL" id="FO203522">
    <property type="protein sequence ID" value="CCO22057.1"/>
    <property type="molecule type" value="Genomic_DNA"/>
</dbReference>
<proteinExistence type="predicted"/>
<evidence type="ECO:0000313" key="2">
    <source>
        <dbReference type="EMBL" id="CCO22057.1"/>
    </source>
</evidence>
<dbReference type="RefSeq" id="WP_015334667.1">
    <property type="nucleotide sequence ID" value="NC_020055.1"/>
</dbReference>
<gene>
    <name evidence="2" type="ORF">DESAM_10076</name>
</gene>
<reference evidence="2 3" key="1">
    <citation type="submission" date="2012-10" db="EMBL/GenBank/DDBJ databases">
        <authorList>
            <person name="Genoscope - CEA"/>
        </authorList>
    </citation>
    <scope>NUCLEOTIDE SEQUENCE [LARGE SCALE GENOMIC DNA]</scope>
    <source>
        <strain evidence="3">AM13 / DSM 14728</strain>
    </source>
</reference>
<dbReference type="OrthoDB" id="254943at2"/>
<dbReference type="Gene3D" id="3.30.750.24">
    <property type="entry name" value="STAS domain"/>
    <property type="match status" value="1"/>
</dbReference>
<dbReference type="CDD" id="cd07043">
    <property type="entry name" value="STAS_anti-anti-sigma_factors"/>
    <property type="match status" value="1"/>
</dbReference>
<dbReference type="PATRIC" id="fig|1121451.3.peg.66"/>